<evidence type="ECO:0000256" key="4">
    <source>
        <dbReference type="ARBA" id="ARBA00023136"/>
    </source>
</evidence>
<accession>A0A540K3J8</accession>
<dbReference type="GO" id="GO:0016020">
    <property type="term" value="C:membrane"/>
    <property type="evidence" value="ECO:0007669"/>
    <property type="project" value="UniProtKB-SubCell"/>
</dbReference>
<dbReference type="GO" id="GO:0016036">
    <property type="term" value="P:cellular response to phosphate starvation"/>
    <property type="evidence" value="ECO:0007669"/>
    <property type="project" value="InterPro"/>
</dbReference>
<proteinExistence type="predicted"/>
<evidence type="ECO:0000256" key="3">
    <source>
        <dbReference type="ARBA" id="ARBA00022989"/>
    </source>
</evidence>
<dbReference type="InterPro" id="IPR052486">
    <property type="entry name" value="PHO1"/>
</dbReference>
<gene>
    <name evidence="6" type="ORF">C1H46_045650</name>
</gene>
<keyword evidence="3" id="KW-1133">Transmembrane helix</keyword>
<dbReference type="AlphaFoldDB" id="A0A540K3J8"/>
<keyword evidence="2" id="KW-0812">Transmembrane</keyword>
<dbReference type="InterPro" id="IPR004342">
    <property type="entry name" value="EXS_C"/>
</dbReference>
<keyword evidence="4" id="KW-0472">Membrane</keyword>
<evidence type="ECO:0000256" key="2">
    <source>
        <dbReference type="ARBA" id="ARBA00022692"/>
    </source>
</evidence>
<dbReference type="PROSITE" id="PS51380">
    <property type="entry name" value="EXS"/>
    <property type="match status" value="1"/>
</dbReference>
<dbReference type="STRING" id="106549.A0A540K3J8"/>
<organism evidence="6 7">
    <name type="scientific">Malus baccata</name>
    <name type="common">Siberian crab apple</name>
    <name type="synonym">Pyrus baccata</name>
    <dbReference type="NCBI Taxonomy" id="106549"/>
    <lineage>
        <taxon>Eukaryota</taxon>
        <taxon>Viridiplantae</taxon>
        <taxon>Streptophyta</taxon>
        <taxon>Embryophyta</taxon>
        <taxon>Tracheophyta</taxon>
        <taxon>Spermatophyta</taxon>
        <taxon>Magnoliopsida</taxon>
        <taxon>eudicotyledons</taxon>
        <taxon>Gunneridae</taxon>
        <taxon>Pentapetalae</taxon>
        <taxon>rosids</taxon>
        <taxon>fabids</taxon>
        <taxon>Rosales</taxon>
        <taxon>Rosaceae</taxon>
        <taxon>Amygdaloideae</taxon>
        <taxon>Maleae</taxon>
        <taxon>Malus</taxon>
    </lineage>
</organism>
<comment type="caution">
    <text evidence="6">The sequence shown here is derived from an EMBL/GenBank/DDBJ whole genome shotgun (WGS) entry which is preliminary data.</text>
</comment>
<dbReference type="Proteomes" id="UP000315295">
    <property type="component" value="Unassembled WGS sequence"/>
</dbReference>
<evidence type="ECO:0000313" key="7">
    <source>
        <dbReference type="Proteomes" id="UP000315295"/>
    </source>
</evidence>
<reference evidence="6 7" key="1">
    <citation type="journal article" date="2019" name="G3 (Bethesda)">
        <title>Sequencing of a Wild Apple (Malus baccata) Genome Unravels the Differences Between Cultivated and Wild Apple Species Regarding Disease Resistance and Cold Tolerance.</title>
        <authorList>
            <person name="Chen X."/>
        </authorList>
    </citation>
    <scope>NUCLEOTIDE SEQUENCE [LARGE SCALE GENOMIC DNA]</scope>
    <source>
        <strain evidence="7">cv. Shandingzi</strain>
        <tissue evidence="6">Leaves</tissue>
    </source>
</reference>
<keyword evidence="7" id="KW-1185">Reference proteome</keyword>
<dbReference type="PANTHER" id="PTHR48477">
    <property type="entry name" value="PHOSPHATE TRANSPORTER PHO1"/>
    <property type="match status" value="1"/>
</dbReference>
<evidence type="ECO:0000259" key="5">
    <source>
        <dbReference type="PROSITE" id="PS51380"/>
    </source>
</evidence>
<evidence type="ECO:0000256" key="1">
    <source>
        <dbReference type="ARBA" id="ARBA00004141"/>
    </source>
</evidence>
<dbReference type="EMBL" id="VIEB01008540">
    <property type="protein sequence ID" value="TQD68817.1"/>
    <property type="molecule type" value="Genomic_DNA"/>
</dbReference>
<comment type="subcellular location">
    <subcellularLocation>
        <location evidence="1">Membrane</location>
        <topology evidence="1">Multi-pass membrane protein</topology>
    </subcellularLocation>
</comment>
<evidence type="ECO:0000313" key="6">
    <source>
        <dbReference type="EMBL" id="TQD68817.1"/>
    </source>
</evidence>
<dbReference type="PANTHER" id="PTHR48477:SF1">
    <property type="entry name" value="PHOSPHATE TRANSPORTER PHO1"/>
    <property type="match status" value="1"/>
</dbReference>
<sequence length="87" mass="10303">MIRRKFIYYISMGLNLILRLAWLQTVLHSSFGHVDYRVTGLFLAALEVIRRGLWNFFRLENEHLNNAGKFRAVKTVPLPFHEVDEQD</sequence>
<feature type="domain" description="EXS" evidence="5">
    <location>
        <begin position="1"/>
        <end position="87"/>
    </location>
</feature>
<dbReference type="Pfam" id="PF03124">
    <property type="entry name" value="EXS"/>
    <property type="match status" value="1"/>
</dbReference>
<name>A0A540K3J8_MALBA</name>
<protein>
    <recommendedName>
        <fullName evidence="5">EXS domain-containing protein</fullName>
    </recommendedName>
</protein>